<dbReference type="InterPro" id="IPR035905">
    <property type="entry name" value="Barstar-like_sf"/>
</dbReference>
<dbReference type="Proteomes" id="UP000516666">
    <property type="component" value="Chromosome"/>
</dbReference>
<sequence>MFSLNICKLIPEDGEVEVLVEFFFRKILIKNNTVVVKELFELYKAIESLNCFKSIFLKDKFSLYFIRILSRKKVATESGEINLIHRLNLSNSFNSHNDSIFIEFESDALENNLEEFNIFQKKEELLNLLENDIVRKKRWFNLTKFEKNLWLDFAYSKEGGNLSPLNLNLIIDGNYIMCAEDLYCYLGEEIYGVLGYLAYNSNAFADAISELSLKIKWINFENSRKKFDSKEDLEYLVSILKQYSSLVLK</sequence>
<evidence type="ECO:0000313" key="1">
    <source>
        <dbReference type="EMBL" id="QNX73544.1"/>
    </source>
</evidence>
<dbReference type="EMBL" id="CP061646">
    <property type="protein sequence ID" value="QNX73544.1"/>
    <property type="molecule type" value="Genomic_DNA"/>
</dbReference>
<proteinExistence type="predicted"/>
<dbReference type="AlphaFoldDB" id="A0A7H2VB11"/>
<evidence type="ECO:0008006" key="3">
    <source>
        <dbReference type="Google" id="ProtNLM"/>
    </source>
</evidence>
<name>A0A7H2VB11_9GAMM</name>
<organism evidence="1 2">
    <name type="scientific">Acinetobacter seifertii</name>
    <dbReference type="NCBI Taxonomy" id="1530123"/>
    <lineage>
        <taxon>Bacteria</taxon>
        <taxon>Pseudomonadati</taxon>
        <taxon>Pseudomonadota</taxon>
        <taxon>Gammaproteobacteria</taxon>
        <taxon>Moraxellales</taxon>
        <taxon>Moraxellaceae</taxon>
        <taxon>Acinetobacter</taxon>
        <taxon>Acinetobacter calcoaceticus/baumannii complex</taxon>
    </lineage>
</organism>
<protein>
    <recommendedName>
        <fullName evidence="3">Barstar family protein</fullName>
    </recommendedName>
</protein>
<reference evidence="2" key="1">
    <citation type="submission" date="2020-09" db="EMBL/GenBank/DDBJ databases">
        <title>Clinical and molecular characterization of Acinetobacter seifertii in Taiwan.</title>
        <authorList>
            <person name="Li L.-H."/>
            <person name="Yang Y.-S."/>
            <person name="Sun J.-R."/>
            <person name="Huang T.-W."/>
            <person name="Huang W.-C."/>
            <person name="Wang Y.-C."/>
            <person name="Kuo T.-H."/>
            <person name="Kuo S.-C."/>
            <person name="Chen T.-L."/>
        </authorList>
    </citation>
    <scope>NUCLEOTIDE SEQUENCE [LARGE SCALE GENOMIC DNA]</scope>
    <source>
        <strain evidence="2">AS39</strain>
    </source>
</reference>
<evidence type="ECO:0000313" key="2">
    <source>
        <dbReference type="Proteomes" id="UP000516666"/>
    </source>
</evidence>
<reference evidence="1 2" key="2">
    <citation type="submission" date="2020-09" db="EMBL/GenBank/DDBJ databases">
        <authorList>
            <person name="Chen F.-J."/>
            <person name="Lee Y.-T."/>
        </authorList>
    </citation>
    <scope>NUCLEOTIDE SEQUENCE [LARGE SCALE GENOMIC DNA]</scope>
    <source>
        <strain evidence="1 2">AS39</strain>
    </source>
</reference>
<dbReference type="Gene3D" id="3.30.370.10">
    <property type="entry name" value="Barstar-like"/>
    <property type="match status" value="1"/>
</dbReference>
<dbReference type="RefSeq" id="WP_191012958.1">
    <property type="nucleotide sequence ID" value="NZ_CP061550.1"/>
</dbReference>
<accession>A0A7H2VB11</accession>
<gene>
    <name evidence="1" type="ORF">IC776_06735</name>
</gene>